<sequence>MWMNCRLQKNWVELKYVQSAPDRPLSMDFALWIYGKFVLKGIQLPPLY</sequence>
<dbReference type="Proteomes" id="UP000653454">
    <property type="component" value="Unassembled WGS sequence"/>
</dbReference>
<proteinExistence type="predicted"/>
<accession>A0A8S4DZ65</accession>
<dbReference type="EMBL" id="CAJHNJ030000010">
    <property type="protein sequence ID" value="CAG9107850.1"/>
    <property type="molecule type" value="Genomic_DNA"/>
</dbReference>
<keyword evidence="2" id="KW-1185">Reference proteome</keyword>
<gene>
    <name evidence="1" type="ORF">PLXY2_LOCUS3932</name>
</gene>
<protein>
    <submittedName>
        <fullName evidence="1">(diamondback moth) hypothetical protein</fullName>
    </submittedName>
</protein>
<reference evidence="1" key="1">
    <citation type="submission" date="2020-11" db="EMBL/GenBank/DDBJ databases">
        <authorList>
            <person name="Whiteford S."/>
        </authorList>
    </citation>
    <scope>NUCLEOTIDE SEQUENCE</scope>
</reference>
<dbReference type="AlphaFoldDB" id="A0A8S4DZ65"/>
<evidence type="ECO:0000313" key="2">
    <source>
        <dbReference type="Proteomes" id="UP000653454"/>
    </source>
</evidence>
<evidence type="ECO:0000313" key="1">
    <source>
        <dbReference type="EMBL" id="CAG9107850.1"/>
    </source>
</evidence>
<organism evidence="1 2">
    <name type="scientific">Plutella xylostella</name>
    <name type="common">Diamondback moth</name>
    <name type="synonym">Plutella maculipennis</name>
    <dbReference type="NCBI Taxonomy" id="51655"/>
    <lineage>
        <taxon>Eukaryota</taxon>
        <taxon>Metazoa</taxon>
        <taxon>Ecdysozoa</taxon>
        <taxon>Arthropoda</taxon>
        <taxon>Hexapoda</taxon>
        <taxon>Insecta</taxon>
        <taxon>Pterygota</taxon>
        <taxon>Neoptera</taxon>
        <taxon>Endopterygota</taxon>
        <taxon>Lepidoptera</taxon>
        <taxon>Glossata</taxon>
        <taxon>Ditrysia</taxon>
        <taxon>Yponomeutoidea</taxon>
        <taxon>Plutellidae</taxon>
        <taxon>Plutella</taxon>
    </lineage>
</organism>
<name>A0A8S4DZ65_PLUXY</name>
<comment type="caution">
    <text evidence="1">The sequence shown here is derived from an EMBL/GenBank/DDBJ whole genome shotgun (WGS) entry which is preliminary data.</text>
</comment>